<evidence type="ECO:0000313" key="2">
    <source>
        <dbReference type="Proteomes" id="UP000295280"/>
    </source>
</evidence>
<dbReference type="Proteomes" id="UP000295280">
    <property type="component" value="Unassembled WGS sequence"/>
</dbReference>
<accession>A0A9Q8CL71</accession>
<proteinExistence type="predicted"/>
<dbReference type="Pfam" id="PF07070">
    <property type="entry name" value="Spo0M"/>
    <property type="match status" value="1"/>
</dbReference>
<name>A0A9Q8CL71_9STAP</name>
<dbReference type="AlphaFoldDB" id="A0A9Q8CL71"/>
<dbReference type="RefSeq" id="WP_133417057.1">
    <property type="nucleotide sequence ID" value="NZ_SCWD01000001.1"/>
</dbReference>
<sequence length="126" mass="14639">MFKNLLSSIGFEDVEVETRINQQTYHPADTIEGLIELKGRADHIDYIEVQLVERVENQDKSSDFETFDHVLSKVHLTTETEQTLHFQLEGPHNIQSAESQFFIMTHVYIKNSVDAYDDDEIFFAES</sequence>
<keyword evidence="2" id="KW-1185">Reference proteome</keyword>
<organism evidence="1 2">
    <name type="scientific">Macrococcus carouselicus</name>
    <dbReference type="NCBI Taxonomy" id="69969"/>
    <lineage>
        <taxon>Bacteria</taxon>
        <taxon>Bacillati</taxon>
        <taxon>Bacillota</taxon>
        <taxon>Bacilli</taxon>
        <taxon>Bacillales</taxon>
        <taxon>Staphylococcaceae</taxon>
        <taxon>Macrococcus</taxon>
    </lineage>
</organism>
<comment type="caution">
    <text evidence="1">The sequence shown here is derived from an EMBL/GenBank/DDBJ whole genome shotgun (WGS) entry which is preliminary data.</text>
</comment>
<gene>
    <name evidence="1" type="ORF">ERX40_03235</name>
</gene>
<evidence type="ECO:0008006" key="3">
    <source>
        <dbReference type="Google" id="ProtNLM"/>
    </source>
</evidence>
<protein>
    <recommendedName>
        <fullName evidence="3">Sporulation protein</fullName>
    </recommendedName>
</protein>
<dbReference type="EMBL" id="SCWD01000001">
    <property type="protein sequence ID" value="TDM04196.1"/>
    <property type="molecule type" value="Genomic_DNA"/>
</dbReference>
<dbReference type="OrthoDB" id="2402463at2"/>
<dbReference type="InterPro" id="IPR009776">
    <property type="entry name" value="Spore_0_M"/>
</dbReference>
<reference evidence="1 2" key="1">
    <citation type="submission" date="2019-01" db="EMBL/GenBank/DDBJ databases">
        <title>Draft genome sequences of the type strains of six Macrococcus species.</title>
        <authorList>
            <person name="Mazhar S."/>
            <person name="Altermann E."/>
            <person name="Hill C."/>
            <person name="Mcauliffe O."/>
        </authorList>
    </citation>
    <scope>NUCLEOTIDE SEQUENCE [LARGE SCALE GENOMIC DNA]</scope>
    <source>
        <strain evidence="1 2">ATCC 51828</strain>
    </source>
</reference>
<evidence type="ECO:0000313" key="1">
    <source>
        <dbReference type="EMBL" id="TDM04196.1"/>
    </source>
</evidence>